<gene>
    <name evidence="12" type="ORF">METZ01_LOCUS82254</name>
</gene>
<dbReference type="NCBIfam" id="TIGR00663">
    <property type="entry name" value="dnan"/>
    <property type="match status" value="1"/>
</dbReference>
<dbReference type="InterPro" id="IPR022637">
    <property type="entry name" value="DNA_polIII_beta_cen"/>
</dbReference>
<dbReference type="PANTHER" id="PTHR30478:SF0">
    <property type="entry name" value="BETA SLIDING CLAMP"/>
    <property type="match status" value="1"/>
</dbReference>
<proteinExistence type="inferred from homology"/>
<evidence type="ECO:0000256" key="6">
    <source>
        <dbReference type="ARBA" id="ARBA00022705"/>
    </source>
</evidence>
<keyword evidence="5" id="KW-0548">Nucleotidyltransferase</keyword>
<dbReference type="EMBL" id="UINC01006748">
    <property type="protein sequence ID" value="SVA29400.1"/>
    <property type="molecule type" value="Genomic_DNA"/>
</dbReference>
<dbReference type="GO" id="GO:0005737">
    <property type="term" value="C:cytoplasm"/>
    <property type="evidence" value="ECO:0007669"/>
    <property type="project" value="UniProtKB-SubCell"/>
</dbReference>
<dbReference type="CDD" id="cd00140">
    <property type="entry name" value="beta_clamp"/>
    <property type="match status" value="1"/>
</dbReference>
<dbReference type="Pfam" id="PF02767">
    <property type="entry name" value="DNA_pol3_beta_2"/>
    <property type="match status" value="1"/>
</dbReference>
<dbReference type="Gene3D" id="3.10.150.10">
    <property type="entry name" value="DNA Polymerase III, subunit A, domain 2"/>
    <property type="match status" value="1"/>
</dbReference>
<dbReference type="SMART" id="SM00480">
    <property type="entry name" value="POL3Bc"/>
    <property type="match status" value="1"/>
</dbReference>
<evidence type="ECO:0000259" key="10">
    <source>
        <dbReference type="Pfam" id="PF02767"/>
    </source>
</evidence>
<dbReference type="Pfam" id="PF00712">
    <property type="entry name" value="DNA_pol3_beta"/>
    <property type="match status" value="1"/>
</dbReference>
<feature type="domain" description="DNA polymerase III beta sliding clamp N-terminal" evidence="9">
    <location>
        <begin position="11"/>
        <end position="129"/>
    </location>
</feature>
<reference evidence="12" key="1">
    <citation type="submission" date="2018-05" db="EMBL/GenBank/DDBJ databases">
        <authorList>
            <person name="Lanie J.A."/>
            <person name="Ng W.-L."/>
            <person name="Kazmierczak K.M."/>
            <person name="Andrzejewski T.M."/>
            <person name="Davidsen T.M."/>
            <person name="Wayne K.J."/>
            <person name="Tettelin H."/>
            <person name="Glass J.I."/>
            <person name="Rusch D."/>
            <person name="Podicherti R."/>
            <person name="Tsui H.-C.T."/>
            <person name="Winkler M.E."/>
        </authorList>
    </citation>
    <scope>NUCLEOTIDE SEQUENCE</scope>
</reference>
<evidence type="ECO:0008006" key="13">
    <source>
        <dbReference type="Google" id="ProtNLM"/>
    </source>
</evidence>
<evidence type="ECO:0000313" key="12">
    <source>
        <dbReference type="EMBL" id="SVA29400.1"/>
    </source>
</evidence>
<dbReference type="GO" id="GO:0009360">
    <property type="term" value="C:DNA polymerase III complex"/>
    <property type="evidence" value="ECO:0007669"/>
    <property type="project" value="InterPro"/>
</dbReference>
<dbReference type="GO" id="GO:0003677">
    <property type="term" value="F:DNA binding"/>
    <property type="evidence" value="ECO:0007669"/>
    <property type="project" value="UniProtKB-KW"/>
</dbReference>
<evidence type="ECO:0000256" key="3">
    <source>
        <dbReference type="ARBA" id="ARBA00022490"/>
    </source>
</evidence>
<dbReference type="InterPro" id="IPR046938">
    <property type="entry name" value="DNA_clamp_sf"/>
</dbReference>
<dbReference type="PANTHER" id="PTHR30478">
    <property type="entry name" value="DNA POLYMERASE III SUBUNIT BETA"/>
    <property type="match status" value="1"/>
</dbReference>
<organism evidence="12">
    <name type="scientific">marine metagenome</name>
    <dbReference type="NCBI Taxonomy" id="408172"/>
    <lineage>
        <taxon>unclassified sequences</taxon>
        <taxon>metagenomes</taxon>
        <taxon>ecological metagenomes</taxon>
    </lineage>
</organism>
<dbReference type="Pfam" id="PF02768">
    <property type="entry name" value="DNA_pol3_beta_3"/>
    <property type="match status" value="1"/>
</dbReference>
<dbReference type="GO" id="GO:0006271">
    <property type="term" value="P:DNA strand elongation involved in DNA replication"/>
    <property type="evidence" value="ECO:0007669"/>
    <property type="project" value="TreeGrafter"/>
</dbReference>
<comment type="subcellular location">
    <subcellularLocation>
        <location evidence="1">Cytoplasm</location>
    </subcellularLocation>
</comment>
<keyword evidence="4" id="KW-0808">Transferase</keyword>
<accession>A0A381UMS3</accession>
<protein>
    <recommendedName>
        <fullName evidence="13">Beta sliding clamp</fullName>
    </recommendedName>
</protein>
<evidence type="ECO:0000256" key="7">
    <source>
        <dbReference type="ARBA" id="ARBA00022932"/>
    </source>
</evidence>
<evidence type="ECO:0000256" key="8">
    <source>
        <dbReference type="ARBA" id="ARBA00023125"/>
    </source>
</evidence>
<dbReference type="GO" id="GO:0008408">
    <property type="term" value="F:3'-5' exonuclease activity"/>
    <property type="evidence" value="ECO:0007669"/>
    <property type="project" value="InterPro"/>
</dbReference>
<comment type="similarity">
    <text evidence="2">Belongs to the beta sliding clamp family.</text>
</comment>
<keyword evidence="6" id="KW-0235">DNA replication</keyword>
<feature type="domain" description="DNA polymerase III beta sliding clamp C-terminal" evidence="11">
    <location>
        <begin position="254"/>
        <end position="370"/>
    </location>
</feature>
<evidence type="ECO:0000256" key="1">
    <source>
        <dbReference type="ARBA" id="ARBA00004496"/>
    </source>
</evidence>
<feature type="domain" description="DNA polymerase III beta sliding clamp central" evidence="10">
    <location>
        <begin position="143"/>
        <end position="251"/>
    </location>
</feature>
<sequence length="380" mass="41637">MTVGVSDKISMKFSTSKTELQQALQKLSKATPTRSTLPILGCTLIEAKEEKTTLRATDLEITIQAEIPSSLEQAGTAALPLKTLLDITNEMPETRLTLSVDEKNRAAITTDTGQYDLMAKPADEFPAIPDQKGSNSIKTSGGILKEIIDATSFAVSRDELKPALTGVFFQISPAGITAVATDGHRLVKYSRKDFNSNGFSGDLIVPKKFLTYMSTQLMDQDTELIIGENHLTAKIDNDFILTRIIDERFPDYESVIPKENDKTLKAEKDVLLGAIRRVSIFSNKSTHQVALSIDGDSCRITTEDPEKSSKANETIAAEYDGNDITIGYNAEYLKDVVNHVPGKAVVVEFSTPISAALFSSEITEDHIESLMLLMPIRLND</sequence>
<dbReference type="Gene3D" id="3.70.10.10">
    <property type="match status" value="1"/>
</dbReference>
<dbReference type="InterPro" id="IPR022635">
    <property type="entry name" value="DNA_polIII_beta_C"/>
</dbReference>
<dbReference type="InterPro" id="IPR022634">
    <property type="entry name" value="DNA_polIII_beta_N"/>
</dbReference>
<evidence type="ECO:0000256" key="5">
    <source>
        <dbReference type="ARBA" id="ARBA00022695"/>
    </source>
</evidence>
<evidence type="ECO:0000256" key="4">
    <source>
        <dbReference type="ARBA" id="ARBA00022679"/>
    </source>
</evidence>
<dbReference type="SUPFAM" id="SSF55979">
    <property type="entry name" value="DNA clamp"/>
    <property type="match status" value="3"/>
</dbReference>
<keyword evidence="7" id="KW-0239">DNA-directed DNA polymerase</keyword>
<dbReference type="PIRSF" id="PIRSF000804">
    <property type="entry name" value="DNA_pol_III_b"/>
    <property type="match status" value="1"/>
</dbReference>
<keyword evidence="8" id="KW-0238">DNA-binding</keyword>
<name>A0A381UMS3_9ZZZZ</name>
<dbReference type="AlphaFoldDB" id="A0A381UMS3"/>
<evidence type="ECO:0000259" key="9">
    <source>
        <dbReference type="Pfam" id="PF00712"/>
    </source>
</evidence>
<keyword evidence="3" id="KW-0963">Cytoplasm</keyword>
<evidence type="ECO:0000259" key="11">
    <source>
        <dbReference type="Pfam" id="PF02768"/>
    </source>
</evidence>
<dbReference type="GO" id="GO:0003887">
    <property type="term" value="F:DNA-directed DNA polymerase activity"/>
    <property type="evidence" value="ECO:0007669"/>
    <property type="project" value="UniProtKB-KW"/>
</dbReference>
<dbReference type="InterPro" id="IPR001001">
    <property type="entry name" value="DNA_polIII_beta"/>
</dbReference>
<evidence type="ECO:0000256" key="2">
    <source>
        <dbReference type="ARBA" id="ARBA00010752"/>
    </source>
</evidence>